<dbReference type="Proteomes" id="UP000176868">
    <property type="component" value="Unassembled WGS sequence"/>
</dbReference>
<dbReference type="STRING" id="1802782.A2544_02500"/>
<organism evidence="2 3">
    <name type="scientific">Candidatus Zambryskibacteria bacterium RIFOXYD2_FULL_43_10</name>
    <dbReference type="NCBI Taxonomy" id="1802782"/>
    <lineage>
        <taxon>Bacteria</taxon>
        <taxon>Candidatus Zambryskiibacteriota</taxon>
    </lineage>
</organism>
<sequence length="171" mass="20326">MRLHAPGEYLHVFNRGMQKQPIFETDQDRLRFLFLLLTFQGEAVIKNISREIRQNVQSSTLHIKDELKSEILEKRMVELVVFCLAPNHFHTIIRELVDNGISKYMQRVLTAYTKYFNTRHEKSGHLFQGPYKSVHISEDRQLMHTSAYIHKHPCEISGWRGKEHLYPWSSY</sequence>
<accession>A0A1G2V968</accession>
<evidence type="ECO:0000313" key="3">
    <source>
        <dbReference type="Proteomes" id="UP000176868"/>
    </source>
</evidence>
<dbReference type="GO" id="GO:0004803">
    <property type="term" value="F:transposase activity"/>
    <property type="evidence" value="ECO:0007669"/>
    <property type="project" value="InterPro"/>
</dbReference>
<gene>
    <name evidence="2" type="ORF">A2544_02500</name>
</gene>
<dbReference type="AlphaFoldDB" id="A0A1G2V968"/>
<dbReference type="PANTHER" id="PTHR34322:SF2">
    <property type="entry name" value="TRANSPOSASE IS200-LIKE DOMAIN-CONTAINING PROTEIN"/>
    <property type="match status" value="1"/>
</dbReference>
<proteinExistence type="predicted"/>
<dbReference type="SUPFAM" id="SSF143422">
    <property type="entry name" value="Transposase IS200-like"/>
    <property type="match status" value="1"/>
</dbReference>
<evidence type="ECO:0000259" key="1">
    <source>
        <dbReference type="SMART" id="SM01321"/>
    </source>
</evidence>
<protein>
    <recommendedName>
        <fullName evidence="1">Transposase IS200-like domain-containing protein</fullName>
    </recommendedName>
</protein>
<dbReference type="InterPro" id="IPR036515">
    <property type="entry name" value="Transposase_17_sf"/>
</dbReference>
<dbReference type="PANTHER" id="PTHR34322">
    <property type="entry name" value="TRANSPOSASE, Y1_TNP DOMAIN-CONTAINING"/>
    <property type="match status" value="1"/>
</dbReference>
<comment type="caution">
    <text evidence="2">The sequence shown here is derived from an EMBL/GenBank/DDBJ whole genome shotgun (WGS) entry which is preliminary data.</text>
</comment>
<dbReference type="EMBL" id="MHWZ01000003">
    <property type="protein sequence ID" value="OHB18176.1"/>
    <property type="molecule type" value="Genomic_DNA"/>
</dbReference>
<name>A0A1G2V968_9BACT</name>
<reference evidence="2 3" key="1">
    <citation type="journal article" date="2016" name="Nat. Commun.">
        <title>Thousands of microbial genomes shed light on interconnected biogeochemical processes in an aquifer system.</title>
        <authorList>
            <person name="Anantharaman K."/>
            <person name="Brown C.T."/>
            <person name="Hug L.A."/>
            <person name="Sharon I."/>
            <person name="Castelle C.J."/>
            <person name="Probst A.J."/>
            <person name="Thomas B.C."/>
            <person name="Singh A."/>
            <person name="Wilkins M.J."/>
            <person name="Karaoz U."/>
            <person name="Brodie E.L."/>
            <person name="Williams K.H."/>
            <person name="Hubbard S.S."/>
            <person name="Banfield J.F."/>
        </authorList>
    </citation>
    <scope>NUCLEOTIDE SEQUENCE [LARGE SCALE GENOMIC DNA]</scope>
</reference>
<dbReference type="GO" id="GO:0006313">
    <property type="term" value="P:DNA transposition"/>
    <property type="evidence" value="ECO:0007669"/>
    <property type="project" value="InterPro"/>
</dbReference>
<dbReference type="Pfam" id="PF01797">
    <property type="entry name" value="Y1_Tnp"/>
    <property type="match status" value="1"/>
</dbReference>
<dbReference type="Gene3D" id="3.30.70.1290">
    <property type="entry name" value="Transposase IS200-like"/>
    <property type="match status" value="1"/>
</dbReference>
<dbReference type="InterPro" id="IPR002686">
    <property type="entry name" value="Transposase_17"/>
</dbReference>
<dbReference type="SMART" id="SM01321">
    <property type="entry name" value="Y1_Tnp"/>
    <property type="match status" value="1"/>
</dbReference>
<dbReference type="GO" id="GO:0003677">
    <property type="term" value="F:DNA binding"/>
    <property type="evidence" value="ECO:0007669"/>
    <property type="project" value="InterPro"/>
</dbReference>
<evidence type="ECO:0000313" key="2">
    <source>
        <dbReference type="EMBL" id="OHB18176.1"/>
    </source>
</evidence>
<feature type="domain" description="Transposase IS200-like" evidence="1">
    <location>
        <begin position="5"/>
        <end position="152"/>
    </location>
</feature>